<dbReference type="EMBL" id="JACGWZ010000001">
    <property type="protein sequence ID" value="MBA8823465.1"/>
    <property type="molecule type" value="Genomic_DNA"/>
</dbReference>
<keyword evidence="2" id="KW-1185">Reference proteome</keyword>
<sequence length="102" mass="11447">MVIWDVRLPQWPSAQDWHTSLRYTLQRLLDGGCVVSWLGDGFLFNDPPELLLPEHMSGGVLATLTSTGEYTCHFNSDTPVVEISDEEMLAFRGHTRGLADVE</sequence>
<evidence type="ECO:0000313" key="2">
    <source>
        <dbReference type="Proteomes" id="UP000569329"/>
    </source>
</evidence>
<dbReference type="RefSeq" id="WP_182542769.1">
    <property type="nucleotide sequence ID" value="NZ_JACGWZ010000001.1"/>
</dbReference>
<dbReference type="AlphaFoldDB" id="A0A839DVX9"/>
<evidence type="ECO:0000313" key="1">
    <source>
        <dbReference type="EMBL" id="MBA8823465.1"/>
    </source>
</evidence>
<comment type="caution">
    <text evidence="1">The sequence shown here is derived from an EMBL/GenBank/DDBJ whole genome shotgun (WGS) entry which is preliminary data.</text>
</comment>
<accession>A0A839DVX9</accession>
<organism evidence="1 2">
    <name type="scientific">Halosaccharopolyspora lacisalsi</name>
    <dbReference type="NCBI Taxonomy" id="1000566"/>
    <lineage>
        <taxon>Bacteria</taxon>
        <taxon>Bacillati</taxon>
        <taxon>Actinomycetota</taxon>
        <taxon>Actinomycetes</taxon>
        <taxon>Pseudonocardiales</taxon>
        <taxon>Pseudonocardiaceae</taxon>
        <taxon>Halosaccharopolyspora</taxon>
    </lineage>
</organism>
<name>A0A839DVX9_9PSEU</name>
<reference evidence="1 2" key="1">
    <citation type="submission" date="2020-07" db="EMBL/GenBank/DDBJ databases">
        <title>Sequencing the genomes of 1000 actinobacteria strains.</title>
        <authorList>
            <person name="Klenk H.-P."/>
        </authorList>
    </citation>
    <scope>NUCLEOTIDE SEQUENCE [LARGE SCALE GENOMIC DNA]</scope>
    <source>
        <strain evidence="1 2">DSM 45975</strain>
    </source>
</reference>
<gene>
    <name evidence="1" type="ORF">FHX42_000794</name>
</gene>
<proteinExistence type="predicted"/>
<dbReference type="Proteomes" id="UP000569329">
    <property type="component" value="Unassembled WGS sequence"/>
</dbReference>
<protein>
    <submittedName>
        <fullName evidence="1">Uncharacterized protein</fullName>
    </submittedName>
</protein>